<comment type="caution">
    <text evidence="3">The sequence shown here is derived from an EMBL/GenBank/DDBJ whole genome shotgun (WGS) entry which is preliminary data.</text>
</comment>
<dbReference type="RefSeq" id="WP_002107440.1">
    <property type="nucleotide sequence ID" value="NZ_JH792002.1"/>
</dbReference>
<dbReference type="InterPro" id="IPR025487">
    <property type="entry name" value="DUF4379"/>
</dbReference>
<proteinExistence type="predicted"/>
<dbReference type="HOGENOM" id="CLU_028791_1_0_9"/>
<evidence type="ECO:0000313" key="4">
    <source>
        <dbReference type="Proteomes" id="UP000006600"/>
    </source>
</evidence>
<feature type="domain" description="DUF2726" evidence="1">
    <location>
        <begin position="289"/>
        <end position="366"/>
    </location>
</feature>
<reference evidence="3 4" key="1">
    <citation type="submission" date="2012-04" db="EMBL/GenBank/DDBJ databases">
        <title>The Genome Sequence of Bacillus cereus BAG5X1-1.</title>
        <authorList>
            <consortium name="The Broad Institute Genome Sequencing Platform"/>
            <consortium name="The Broad Institute Genome Sequencing Center for Infectious Disease"/>
            <person name="Feldgarden M."/>
            <person name="Van der Auwera G.A."/>
            <person name="Mahillon J."/>
            <person name="Duprez V."/>
            <person name="Timmery S."/>
            <person name="Mattelet C."/>
            <person name="Dierick K."/>
            <person name="Sun M."/>
            <person name="Yu Z."/>
            <person name="Zhu L."/>
            <person name="Hu X."/>
            <person name="Shank E.B."/>
            <person name="Swiecicka I."/>
            <person name="Hansen B.M."/>
            <person name="Andrup L."/>
            <person name="Young S.K."/>
            <person name="Zeng Q."/>
            <person name="Gargeya S."/>
            <person name="Fitzgerald M."/>
            <person name="Haas B."/>
            <person name="Abouelleil A."/>
            <person name="Alvarado L."/>
            <person name="Arachchi H.M."/>
            <person name="Berlin A."/>
            <person name="Chapman S.B."/>
            <person name="Goldberg J."/>
            <person name="Griggs A."/>
            <person name="Gujja S."/>
            <person name="Hansen M."/>
            <person name="Howarth C."/>
            <person name="Imamovic A."/>
            <person name="Larimer J."/>
            <person name="McCowen C."/>
            <person name="Montmayeur A."/>
            <person name="Murphy C."/>
            <person name="Neiman D."/>
            <person name="Pearson M."/>
            <person name="Priest M."/>
            <person name="Roberts A."/>
            <person name="Saif S."/>
            <person name="Shea T."/>
            <person name="Sisk P."/>
            <person name="Sykes S."/>
            <person name="Wortman J."/>
            <person name="Nusbaum C."/>
            <person name="Birren B."/>
        </authorList>
    </citation>
    <scope>NUCLEOTIDE SEQUENCE [LARGE SCALE GENOMIC DNA]</scope>
    <source>
        <strain evidence="3 4">BAG5X1-1</strain>
    </source>
</reference>
<dbReference type="Proteomes" id="UP000006600">
    <property type="component" value="Unassembled WGS sequence"/>
</dbReference>
<accession>J8A900</accession>
<evidence type="ECO:0000259" key="1">
    <source>
        <dbReference type="Pfam" id="PF10881"/>
    </source>
</evidence>
<evidence type="ECO:0000313" key="3">
    <source>
        <dbReference type="EMBL" id="EJQ35985.1"/>
    </source>
</evidence>
<dbReference type="Pfam" id="PF14311">
    <property type="entry name" value="DUF4379"/>
    <property type="match status" value="1"/>
</dbReference>
<dbReference type="AlphaFoldDB" id="J8A900"/>
<gene>
    <name evidence="3" type="ORF">IEE_05505</name>
</gene>
<dbReference type="EMBL" id="AHDJ01000074">
    <property type="protein sequence ID" value="EJQ35985.1"/>
    <property type="molecule type" value="Genomic_DNA"/>
</dbReference>
<dbReference type="PANTHER" id="PTHR37317">
    <property type="entry name" value="BLR8090 PROTEIN"/>
    <property type="match status" value="1"/>
</dbReference>
<dbReference type="PANTHER" id="PTHR37317:SF1">
    <property type="entry name" value="ZINC-RIBBON DOMAIN-CONTAINING PROTEIN-RELATED"/>
    <property type="match status" value="1"/>
</dbReference>
<protein>
    <submittedName>
        <fullName evidence="3">Uncharacterized protein</fullName>
    </submittedName>
</protein>
<dbReference type="Pfam" id="PF10881">
    <property type="entry name" value="DUF2726"/>
    <property type="match status" value="1"/>
</dbReference>
<sequence>MGKSKTHEEYVAELLEKRGDEFEVIENYETNAKKIMHRCRKCSHEWTVRPINLLSGSGCPGCRNKSLSKERKKTKEQYVAEVLKVHGDNIEVIGTYKGARNNTDHQCNACKNIWSAAPTNILKGRGCPKCAGKNKTQDDYIKCVYKIHGDKIRVIGMYKRAHEKTKHKCKCGHEWNPMPTDILGGRGCPVCGGKMKRTHERYVREVFEVHGDKVEVIGTYLNAKTKIMHRCKAYGHEWDAAPLNVVNKGSACPKCNESTGEKLVTEILESHNVLFDTQVSFGDMGFKKHTRLRPDFVLYSNEKPTLVIEYNGIQHYRPVDIFDGEKGFKITVKRDNIKREMLNKAGIHILEIPYYKTDVEVREMIEQAIERFGIEKRA</sequence>
<dbReference type="Gene3D" id="3.40.960.10">
    <property type="entry name" value="VSR Endonuclease"/>
    <property type="match status" value="1"/>
</dbReference>
<dbReference type="PATRIC" id="fig|1053189.3.peg.5606"/>
<dbReference type="InterPro" id="IPR024402">
    <property type="entry name" value="DUF2726"/>
</dbReference>
<organism evidence="3 4">
    <name type="scientific">Bacillus cereus BAG5X1-1</name>
    <dbReference type="NCBI Taxonomy" id="1053189"/>
    <lineage>
        <taxon>Bacteria</taxon>
        <taxon>Bacillati</taxon>
        <taxon>Bacillota</taxon>
        <taxon>Bacilli</taxon>
        <taxon>Bacillales</taxon>
        <taxon>Bacillaceae</taxon>
        <taxon>Bacillus</taxon>
        <taxon>Bacillus cereus group</taxon>
    </lineage>
</organism>
<feature type="domain" description="Treble clef zinc finger" evidence="2">
    <location>
        <begin position="31"/>
        <end position="65"/>
    </location>
</feature>
<name>J8A900_BACCE</name>
<evidence type="ECO:0000259" key="2">
    <source>
        <dbReference type="Pfam" id="PF14311"/>
    </source>
</evidence>